<organism evidence="7 8">
    <name type="scientific">Macrostomum lignano</name>
    <dbReference type="NCBI Taxonomy" id="282301"/>
    <lineage>
        <taxon>Eukaryota</taxon>
        <taxon>Metazoa</taxon>
        <taxon>Spiralia</taxon>
        <taxon>Lophotrochozoa</taxon>
        <taxon>Platyhelminthes</taxon>
        <taxon>Rhabditophora</taxon>
        <taxon>Macrostomorpha</taxon>
        <taxon>Macrostomida</taxon>
        <taxon>Macrostomidae</taxon>
        <taxon>Macrostomum</taxon>
    </lineage>
</organism>
<evidence type="ECO:0000313" key="8">
    <source>
        <dbReference type="Proteomes" id="UP000215902"/>
    </source>
</evidence>
<dbReference type="GO" id="GO:0015175">
    <property type="term" value="F:neutral L-amino acid transmembrane transporter activity"/>
    <property type="evidence" value="ECO:0007669"/>
    <property type="project" value="TreeGrafter"/>
</dbReference>
<comment type="caution">
    <text evidence="7">The sequence shown here is derived from an EMBL/GenBank/DDBJ whole genome shotgun (WGS) entry which is preliminary data.</text>
</comment>
<gene>
    <name evidence="7" type="ORF">BOX15_Mlig019478g1</name>
</gene>
<dbReference type="PRINTS" id="PR00173">
    <property type="entry name" value="EDTRNSPORT"/>
</dbReference>
<evidence type="ECO:0000256" key="6">
    <source>
        <dbReference type="RuleBase" id="RU361216"/>
    </source>
</evidence>
<keyword evidence="8" id="KW-1185">Reference proteome</keyword>
<dbReference type="Proteomes" id="UP000215902">
    <property type="component" value="Unassembled WGS sequence"/>
</dbReference>
<accession>A0A267FZY9</accession>
<dbReference type="SUPFAM" id="SSF118215">
    <property type="entry name" value="Proton glutamate symport protein"/>
    <property type="match status" value="1"/>
</dbReference>
<dbReference type="STRING" id="282301.A0A267FZY9"/>
<feature type="transmembrane region" description="Helical" evidence="6">
    <location>
        <begin position="57"/>
        <end position="75"/>
    </location>
</feature>
<keyword evidence="6" id="KW-0769">Symport</keyword>
<keyword evidence="2 6" id="KW-0813">Transport</keyword>
<keyword evidence="5 6" id="KW-0472">Membrane</keyword>
<dbReference type="Gene3D" id="1.10.3860.10">
    <property type="entry name" value="Sodium:dicarboxylate symporter"/>
    <property type="match status" value="1"/>
</dbReference>
<feature type="transmembrane region" description="Helical" evidence="6">
    <location>
        <begin position="15"/>
        <end position="37"/>
    </location>
</feature>
<reference evidence="7 8" key="1">
    <citation type="submission" date="2017-06" db="EMBL/GenBank/DDBJ databases">
        <title>A platform for efficient transgenesis in Macrostomum lignano, a flatworm model organism for stem cell research.</title>
        <authorList>
            <person name="Berezikov E."/>
        </authorList>
    </citation>
    <scope>NUCLEOTIDE SEQUENCE [LARGE SCALE GENOMIC DNA]</scope>
    <source>
        <strain evidence="7">DV1</strain>
        <tissue evidence="7">Whole organism</tissue>
    </source>
</reference>
<comment type="similarity">
    <text evidence="6">Belongs to the dicarboxylate/amino acid:cation symporter (DAACS) (TC 2.A.23) family.</text>
</comment>
<dbReference type="GO" id="GO:0005886">
    <property type="term" value="C:plasma membrane"/>
    <property type="evidence" value="ECO:0007669"/>
    <property type="project" value="TreeGrafter"/>
</dbReference>
<comment type="caution">
    <text evidence="6">Lacks conserved residue(s) required for the propagation of feature annotation.</text>
</comment>
<dbReference type="InterPro" id="IPR036458">
    <property type="entry name" value="Na:dicarbo_symporter_sf"/>
</dbReference>
<evidence type="ECO:0000256" key="4">
    <source>
        <dbReference type="ARBA" id="ARBA00022989"/>
    </source>
</evidence>
<evidence type="ECO:0000313" key="7">
    <source>
        <dbReference type="EMBL" id="PAA79313.1"/>
    </source>
</evidence>
<name>A0A267FZY9_9PLAT</name>
<evidence type="ECO:0000256" key="1">
    <source>
        <dbReference type="ARBA" id="ARBA00004141"/>
    </source>
</evidence>
<dbReference type="OrthoDB" id="5877963at2759"/>
<keyword evidence="3 6" id="KW-0812">Transmembrane</keyword>
<protein>
    <recommendedName>
        <fullName evidence="6">Amino acid transporter</fullName>
    </recommendedName>
</protein>
<dbReference type="PANTHER" id="PTHR11958:SF63">
    <property type="entry name" value="AMINO ACID TRANSPORTER"/>
    <property type="match status" value="1"/>
</dbReference>
<evidence type="ECO:0000256" key="3">
    <source>
        <dbReference type="ARBA" id="ARBA00022692"/>
    </source>
</evidence>
<comment type="subcellular location">
    <subcellularLocation>
        <location evidence="1 6">Membrane</location>
        <topology evidence="1 6">Multi-pass membrane protein</topology>
    </subcellularLocation>
</comment>
<dbReference type="InterPro" id="IPR050746">
    <property type="entry name" value="DAACS"/>
</dbReference>
<keyword evidence="4 6" id="KW-1133">Transmembrane helix</keyword>
<dbReference type="AlphaFoldDB" id="A0A267FZY9"/>
<evidence type="ECO:0000256" key="5">
    <source>
        <dbReference type="ARBA" id="ARBA00023136"/>
    </source>
</evidence>
<dbReference type="EMBL" id="NIVC01000641">
    <property type="protein sequence ID" value="PAA79313.1"/>
    <property type="molecule type" value="Genomic_DNA"/>
</dbReference>
<dbReference type="PANTHER" id="PTHR11958">
    <property type="entry name" value="SODIUM/DICARBOXYLATE SYMPORTER-RELATED"/>
    <property type="match status" value="1"/>
</dbReference>
<evidence type="ECO:0000256" key="2">
    <source>
        <dbReference type="ARBA" id="ARBA00022448"/>
    </source>
</evidence>
<sequence length="176" mass="18581">MTVRSGAGKFLRENLLLIATLLGVVLGIGLGIGLYFAKPGDTLLLWIGFPGELVLRAFKLLILPLVVSCVINITASSSIKANGTMGGLAMLYIVTTNLIGALLGLLFVVLIQPGSSDQEGGGSGGGGGGEPPVSRLVVYVFLTQSRFPYGEIHSKYRPKKMAESEICRARKLAFTQ</sequence>
<feature type="transmembrane region" description="Helical" evidence="6">
    <location>
        <begin position="87"/>
        <end position="111"/>
    </location>
</feature>
<dbReference type="InterPro" id="IPR001991">
    <property type="entry name" value="Na-dicarboxylate_symporter"/>
</dbReference>
<dbReference type="GO" id="GO:0005313">
    <property type="term" value="F:L-glutamate transmembrane transporter activity"/>
    <property type="evidence" value="ECO:0007669"/>
    <property type="project" value="TreeGrafter"/>
</dbReference>
<proteinExistence type="inferred from homology"/>
<dbReference type="Pfam" id="PF00375">
    <property type="entry name" value="SDF"/>
    <property type="match status" value="1"/>
</dbReference>
<dbReference type="GO" id="GO:0015501">
    <property type="term" value="F:glutamate:sodium symporter activity"/>
    <property type="evidence" value="ECO:0007669"/>
    <property type="project" value="TreeGrafter"/>
</dbReference>